<dbReference type="PANTHER" id="PTHR11455">
    <property type="entry name" value="CRYPTOCHROME"/>
    <property type="match status" value="1"/>
</dbReference>
<evidence type="ECO:0000256" key="1">
    <source>
        <dbReference type="ARBA" id="ARBA00001932"/>
    </source>
</evidence>
<proteinExistence type="inferred from homology"/>
<dbReference type="EMBL" id="OBQD01000005">
    <property type="protein sequence ID" value="SOC38125.1"/>
    <property type="molecule type" value="Genomic_DNA"/>
</dbReference>
<keyword evidence="4 8" id="KW-0285">Flavoprotein</keyword>
<name>A0A285U874_9HYPH</name>
<evidence type="ECO:0000256" key="3">
    <source>
        <dbReference type="ARBA" id="ARBA00014046"/>
    </source>
</evidence>
<reference evidence="13 14" key="1">
    <citation type="submission" date="2017-08" db="EMBL/GenBank/DDBJ databases">
        <authorList>
            <person name="de Groot N.N."/>
        </authorList>
    </citation>
    <scope>NUCLEOTIDE SEQUENCE [LARGE SCALE GENOMIC DNA]</scope>
    <source>
        <strain evidence="13 14">JC85</strain>
    </source>
</reference>
<feature type="binding site" evidence="8">
    <location>
        <begin position="247"/>
        <end position="251"/>
    </location>
    <ligand>
        <name>FAD</name>
        <dbReference type="ChEBI" id="CHEBI:57692"/>
    </ligand>
</feature>
<evidence type="ECO:0000256" key="8">
    <source>
        <dbReference type="PIRSR" id="PIRSR602081-1"/>
    </source>
</evidence>
<protein>
    <recommendedName>
        <fullName evidence="3">Deoxyribodipyrimidine photo-lyase</fullName>
        <ecNumber evidence="2">4.1.99.3</ecNumber>
    </recommendedName>
</protein>
<comment type="cofactor">
    <cofactor evidence="8">
        <name>FAD</name>
        <dbReference type="ChEBI" id="CHEBI:57692"/>
    </cofactor>
    <text evidence="8">Binds 1 FAD per subunit.</text>
</comment>
<dbReference type="GO" id="GO:0003904">
    <property type="term" value="F:deoxyribodipyrimidine photo-lyase activity"/>
    <property type="evidence" value="ECO:0007669"/>
    <property type="project" value="UniProtKB-EC"/>
</dbReference>
<keyword evidence="5 8" id="KW-0274">FAD</keyword>
<dbReference type="EC" id="4.1.99.3" evidence="2"/>
<dbReference type="InterPro" id="IPR036134">
    <property type="entry name" value="Crypto/Photolyase_FAD-like_sf"/>
</dbReference>
<evidence type="ECO:0000256" key="7">
    <source>
        <dbReference type="ARBA" id="ARBA00033999"/>
    </source>
</evidence>
<feature type="binding site" evidence="8">
    <location>
        <position position="235"/>
    </location>
    <ligand>
        <name>FAD</name>
        <dbReference type="ChEBI" id="CHEBI:57692"/>
    </ligand>
</feature>
<gene>
    <name evidence="13" type="ORF">SAMN05892877_10516</name>
</gene>
<feature type="site" description="Electron transfer via tryptophanyl radical" evidence="9">
    <location>
        <position position="393"/>
    </location>
</feature>
<feature type="domain" description="Photolyase/cryptochrome alpha/beta" evidence="12">
    <location>
        <begin position="12"/>
        <end position="141"/>
    </location>
</feature>
<dbReference type="PROSITE" id="PS00394">
    <property type="entry name" value="DNA_PHOTOLYASES_1_1"/>
    <property type="match status" value="1"/>
</dbReference>
<dbReference type="InterPro" id="IPR014729">
    <property type="entry name" value="Rossmann-like_a/b/a_fold"/>
</dbReference>
<dbReference type="Proteomes" id="UP000219167">
    <property type="component" value="Unassembled WGS sequence"/>
</dbReference>
<dbReference type="GO" id="GO:0009416">
    <property type="term" value="P:response to light stimulus"/>
    <property type="evidence" value="ECO:0007669"/>
    <property type="project" value="TreeGrafter"/>
</dbReference>
<accession>A0A285U874</accession>
<evidence type="ECO:0000313" key="14">
    <source>
        <dbReference type="Proteomes" id="UP000219167"/>
    </source>
</evidence>
<evidence type="ECO:0000256" key="10">
    <source>
        <dbReference type="RuleBase" id="RU004182"/>
    </source>
</evidence>
<dbReference type="Gene3D" id="3.40.50.620">
    <property type="entry name" value="HUPs"/>
    <property type="match status" value="1"/>
</dbReference>
<sequence length="493" mass="55327">MSAGKALPADAAPVILWFRRDLRLHDNHALAAAASSGRPVVPLFILEDGNDDAMPYGAAQAWWLHRSLERLTARLEAIGSRLILRRGGAADTVFSVADETGADAVFWNRRHDACGIEIDSALKAGLRARGIDAQSFAGQLLHDPTRLKTKTGGSYKVFTPFWRALQQGGEPDTPIDAPSSVRSPERFPASDRLDDWSLLPTKPDWASRFGEVWTPGEEGAQARLSVFVADRIGDYDRTRDFPAIDGTSQLSPHLAFGEISPAVLWHAARLDEGSRWTEGLVTFRKELAWRDFSYHLLYHHRKLDSENIDRRFDAFEWRRDDERFAAWTRGMTGYPIVDAGMRQLWKHGYMHNRVRMITASFLIKDLLIDWRRGEQWFRDTLLDADPASNAASWQWVAGCGADAAPFFRIFNPVLQGEKFDPDGSYVKAFVPELAEMPAKYVHRPFEAPAPVLRQAGIALGTDYPQPLVDHRAARDRAMEVFARIRGGHAGEGD</sequence>
<dbReference type="GO" id="GO:0071949">
    <property type="term" value="F:FAD binding"/>
    <property type="evidence" value="ECO:0007669"/>
    <property type="project" value="TreeGrafter"/>
</dbReference>
<evidence type="ECO:0000256" key="11">
    <source>
        <dbReference type="SAM" id="MobiDB-lite"/>
    </source>
</evidence>
<evidence type="ECO:0000256" key="4">
    <source>
        <dbReference type="ARBA" id="ARBA00022630"/>
    </source>
</evidence>
<dbReference type="InterPro" id="IPR036155">
    <property type="entry name" value="Crypto/Photolyase_N_sf"/>
</dbReference>
<comment type="similarity">
    <text evidence="10">Belongs to the DNA photolyase family.</text>
</comment>
<keyword evidence="13" id="KW-0456">Lyase</keyword>
<dbReference type="Pfam" id="PF00875">
    <property type="entry name" value="DNA_photolyase"/>
    <property type="match status" value="1"/>
</dbReference>
<feature type="site" description="Electron transfer via tryptophanyl radical" evidence="9">
    <location>
        <position position="317"/>
    </location>
</feature>
<evidence type="ECO:0000256" key="2">
    <source>
        <dbReference type="ARBA" id="ARBA00013149"/>
    </source>
</evidence>
<dbReference type="InterPro" id="IPR006050">
    <property type="entry name" value="DNA_photolyase_N"/>
</dbReference>
<dbReference type="FunFam" id="1.10.579.10:FF:000003">
    <property type="entry name" value="Deoxyribodipyrimidine photo-lyase"/>
    <property type="match status" value="1"/>
</dbReference>
<dbReference type="PANTHER" id="PTHR11455:SF9">
    <property type="entry name" value="CRYPTOCHROME CIRCADIAN CLOCK 5 ISOFORM X1"/>
    <property type="match status" value="1"/>
</dbReference>
<evidence type="ECO:0000313" key="13">
    <source>
        <dbReference type="EMBL" id="SOC38125.1"/>
    </source>
</evidence>
<keyword evidence="14" id="KW-1185">Reference proteome</keyword>
<evidence type="ECO:0000256" key="6">
    <source>
        <dbReference type="ARBA" id="ARBA00022991"/>
    </source>
</evidence>
<dbReference type="RefSeq" id="WP_407071902.1">
    <property type="nucleotide sequence ID" value="NZ_OBQD01000005.1"/>
</dbReference>
<dbReference type="PROSITE" id="PS51645">
    <property type="entry name" value="PHR_CRY_ALPHA_BETA"/>
    <property type="match status" value="1"/>
</dbReference>
<feature type="binding site" evidence="8">
    <location>
        <begin position="383"/>
        <end position="385"/>
    </location>
    <ligand>
        <name>FAD</name>
        <dbReference type="ChEBI" id="CHEBI:57692"/>
    </ligand>
</feature>
<dbReference type="GO" id="GO:0000719">
    <property type="term" value="P:photoreactive repair"/>
    <property type="evidence" value="ECO:0007669"/>
    <property type="project" value="UniProtKB-ARBA"/>
</dbReference>
<dbReference type="Pfam" id="PF03441">
    <property type="entry name" value="FAD_binding_7"/>
    <property type="match status" value="1"/>
</dbReference>
<dbReference type="InterPro" id="IPR018394">
    <property type="entry name" value="DNA_photolyase_1_CS_C"/>
</dbReference>
<dbReference type="InterPro" id="IPR002081">
    <property type="entry name" value="Cryptochrome/DNA_photolyase_1"/>
</dbReference>
<comment type="catalytic activity">
    <reaction evidence="7">
        <text>cyclobutadipyrimidine (in DNA) = 2 pyrimidine residues (in DNA).</text>
        <dbReference type="EC" id="4.1.99.3"/>
    </reaction>
</comment>
<dbReference type="PROSITE" id="PS00691">
    <property type="entry name" value="DNA_PHOTOLYASES_1_2"/>
    <property type="match status" value="1"/>
</dbReference>
<dbReference type="Gene3D" id="1.10.579.10">
    <property type="entry name" value="DNA Cyclobutane Dipyrimidine Photolyase, subunit A, domain 3"/>
    <property type="match status" value="1"/>
</dbReference>
<dbReference type="AlphaFoldDB" id="A0A285U874"/>
<dbReference type="SUPFAM" id="SSF48173">
    <property type="entry name" value="Cryptochrome/photolyase FAD-binding domain"/>
    <property type="match status" value="1"/>
</dbReference>
<dbReference type="GO" id="GO:0003677">
    <property type="term" value="F:DNA binding"/>
    <property type="evidence" value="ECO:0007669"/>
    <property type="project" value="TreeGrafter"/>
</dbReference>
<dbReference type="InterPro" id="IPR005101">
    <property type="entry name" value="Cryptochr/Photolyase_FAD-bd"/>
</dbReference>
<evidence type="ECO:0000259" key="12">
    <source>
        <dbReference type="PROSITE" id="PS51645"/>
    </source>
</evidence>
<dbReference type="Gene3D" id="1.25.40.80">
    <property type="match status" value="1"/>
</dbReference>
<feature type="region of interest" description="Disordered" evidence="11">
    <location>
        <begin position="168"/>
        <end position="188"/>
    </location>
</feature>
<evidence type="ECO:0000256" key="9">
    <source>
        <dbReference type="PIRSR" id="PIRSR602081-2"/>
    </source>
</evidence>
<comment type="cofactor">
    <cofactor evidence="1">
        <name>(6R)-5,10-methylene-5,6,7,8-tetrahydrofolate</name>
        <dbReference type="ChEBI" id="CHEBI:15636"/>
    </cofactor>
</comment>
<keyword evidence="6 10" id="KW-0157">Chromophore</keyword>
<evidence type="ECO:0000256" key="5">
    <source>
        <dbReference type="ARBA" id="ARBA00022827"/>
    </source>
</evidence>
<feature type="binding site" evidence="8">
    <location>
        <position position="283"/>
    </location>
    <ligand>
        <name>FAD</name>
        <dbReference type="ChEBI" id="CHEBI:57692"/>
    </ligand>
</feature>
<organism evidence="13 14">
    <name type="scientific">Rhizobium subbaraonis</name>
    <dbReference type="NCBI Taxonomy" id="908946"/>
    <lineage>
        <taxon>Bacteria</taxon>
        <taxon>Pseudomonadati</taxon>
        <taxon>Pseudomonadota</taxon>
        <taxon>Alphaproteobacteria</taxon>
        <taxon>Hyphomicrobiales</taxon>
        <taxon>Rhizobiaceae</taxon>
        <taxon>Rhizobium/Agrobacterium group</taxon>
        <taxon>Rhizobium</taxon>
    </lineage>
</organism>
<feature type="site" description="Electron transfer via tryptophanyl radical" evidence="9">
    <location>
        <position position="370"/>
    </location>
</feature>
<dbReference type="PRINTS" id="PR00147">
    <property type="entry name" value="DNAPHOTLYASE"/>
</dbReference>
<dbReference type="SUPFAM" id="SSF52425">
    <property type="entry name" value="Cryptochrome/photolyase, N-terminal domain"/>
    <property type="match status" value="1"/>
</dbReference>